<comment type="caution">
    <text evidence="2">The sequence shown here is derived from an EMBL/GenBank/DDBJ whole genome shotgun (WGS) entry which is preliminary data.</text>
</comment>
<protein>
    <recommendedName>
        <fullName evidence="1">Protein kinase domain-containing protein</fullName>
    </recommendedName>
</protein>
<proteinExistence type="predicted"/>
<dbReference type="EMBL" id="JAUEPT010000029">
    <property type="protein sequence ID" value="KAK0441572.1"/>
    <property type="molecule type" value="Genomic_DNA"/>
</dbReference>
<keyword evidence="3" id="KW-1185">Reference proteome</keyword>
<dbReference type="SUPFAM" id="SSF56112">
    <property type="entry name" value="Protein kinase-like (PK-like)"/>
    <property type="match status" value="1"/>
</dbReference>
<dbReference type="InterPro" id="IPR011009">
    <property type="entry name" value="Kinase-like_dom_sf"/>
</dbReference>
<accession>A0AA39MP88</accession>
<feature type="domain" description="Protein kinase" evidence="1">
    <location>
        <begin position="66"/>
        <end position="242"/>
    </location>
</feature>
<dbReference type="Gene3D" id="1.10.510.10">
    <property type="entry name" value="Transferase(Phosphotransferase) domain 1"/>
    <property type="match status" value="1"/>
</dbReference>
<evidence type="ECO:0000313" key="2">
    <source>
        <dbReference type="EMBL" id="KAK0441572.1"/>
    </source>
</evidence>
<name>A0AA39MP88_9AGAR</name>
<sequence>MRSLSLSTRSQGSLAPFEEEAVIVDVGQTKITSIPAALLFYVDHSGASAAPRTVFRYESLYPVNDVSSPPLSPSGNFSRVWRGTLSDGSCTSPLVVKMYPRRHFDVMKKELKAYQYLYSHQLFDITPAYYGAFAMPDQHWAAIILADGGESGRFVGCSWKDAGLNPHELKIIWNHCKVLHSIGMVHHDLLPRNITRDAKGVLRIIDFESASYDHSCSFQVTSCSELRSLARQFDSFAEGWCG</sequence>
<organism evidence="2 3">
    <name type="scientific">Armillaria borealis</name>
    <dbReference type="NCBI Taxonomy" id="47425"/>
    <lineage>
        <taxon>Eukaryota</taxon>
        <taxon>Fungi</taxon>
        <taxon>Dikarya</taxon>
        <taxon>Basidiomycota</taxon>
        <taxon>Agaricomycotina</taxon>
        <taxon>Agaricomycetes</taxon>
        <taxon>Agaricomycetidae</taxon>
        <taxon>Agaricales</taxon>
        <taxon>Marasmiineae</taxon>
        <taxon>Physalacriaceae</taxon>
        <taxon>Armillaria</taxon>
    </lineage>
</organism>
<evidence type="ECO:0000313" key="3">
    <source>
        <dbReference type="Proteomes" id="UP001175226"/>
    </source>
</evidence>
<evidence type="ECO:0000259" key="1">
    <source>
        <dbReference type="PROSITE" id="PS50011"/>
    </source>
</evidence>
<dbReference type="InterPro" id="IPR000719">
    <property type="entry name" value="Prot_kinase_dom"/>
</dbReference>
<dbReference type="AlphaFoldDB" id="A0AA39MP88"/>
<dbReference type="GO" id="GO:0005524">
    <property type="term" value="F:ATP binding"/>
    <property type="evidence" value="ECO:0007669"/>
    <property type="project" value="InterPro"/>
</dbReference>
<dbReference type="PROSITE" id="PS50011">
    <property type="entry name" value="PROTEIN_KINASE_DOM"/>
    <property type="match status" value="1"/>
</dbReference>
<dbReference type="GO" id="GO:0004672">
    <property type="term" value="F:protein kinase activity"/>
    <property type="evidence" value="ECO:0007669"/>
    <property type="project" value="InterPro"/>
</dbReference>
<reference evidence="2" key="1">
    <citation type="submission" date="2023-06" db="EMBL/GenBank/DDBJ databases">
        <authorList>
            <consortium name="Lawrence Berkeley National Laboratory"/>
            <person name="Ahrendt S."/>
            <person name="Sahu N."/>
            <person name="Indic B."/>
            <person name="Wong-Bajracharya J."/>
            <person name="Merenyi Z."/>
            <person name="Ke H.-M."/>
            <person name="Monk M."/>
            <person name="Kocsube S."/>
            <person name="Drula E."/>
            <person name="Lipzen A."/>
            <person name="Balint B."/>
            <person name="Henrissat B."/>
            <person name="Andreopoulos B."/>
            <person name="Martin F.M."/>
            <person name="Harder C.B."/>
            <person name="Rigling D."/>
            <person name="Ford K.L."/>
            <person name="Foster G.D."/>
            <person name="Pangilinan J."/>
            <person name="Papanicolaou A."/>
            <person name="Barry K."/>
            <person name="LaButti K."/>
            <person name="Viragh M."/>
            <person name="Koriabine M."/>
            <person name="Yan M."/>
            <person name="Riley R."/>
            <person name="Champramary S."/>
            <person name="Plett K.L."/>
            <person name="Tsai I.J."/>
            <person name="Slot J."/>
            <person name="Sipos G."/>
            <person name="Plett J."/>
            <person name="Nagy L.G."/>
            <person name="Grigoriev I.V."/>
        </authorList>
    </citation>
    <scope>NUCLEOTIDE SEQUENCE</scope>
    <source>
        <strain evidence="2">FPL87.14</strain>
    </source>
</reference>
<gene>
    <name evidence="2" type="ORF">EV421DRAFT_1811441</name>
</gene>
<dbReference type="Proteomes" id="UP001175226">
    <property type="component" value="Unassembled WGS sequence"/>
</dbReference>